<keyword evidence="1" id="KW-0472">Membrane</keyword>
<organism evidence="2 3">
    <name type="scientific">Alistipes communis</name>
    <dbReference type="NCBI Taxonomy" id="2585118"/>
    <lineage>
        <taxon>Bacteria</taxon>
        <taxon>Pseudomonadati</taxon>
        <taxon>Bacteroidota</taxon>
        <taxon>Bacteroidia</taxon>
        <taxon>Bacteroidales</taxon>
        <taxon>Rikenellaceae</taxon>
        <taxon>Alistipes</taxon>
    </lineage>
</organism>
<dbReference type="AlphaFoldDB" id="A0A4Y1WWM9"/>
<evidence type="ECO:0000313" key="3">
    <source>
        <dbReference type="Proteomes" id="UP000318946"/>
    </source>
</evidence>
<dbReference type="KEGG" id="acou:A5CBH24_18310"/>
<keyword evidence="3" id="KW-1185">Reference proteome</keyword>
<dbReference type="GeneID" id="78342548"/>
<protein>
    <submittedName>
        <fullName evidence="2">Uncharacterized protein</fullName>
    </submittedName>
</protein>
<dbReference type="EMBL" id="AP019735">
    <property type="protein sequence ID" value="BBL04518.1"/>
    <property type="molecule type" value="Genomic_DNA"/>
</dbReference>
<keyword evidence="1" id="KW-1133">Transmembrane helix</keyword>
<evidence type="ECO:0000313" key="2">
    <source>
        <dbReference type="EMBL" id="BBL04518.1"/>
    </source>
</evidence>
<sequence length="124" mass="14301">MNLSYIIGETLLMAGFTFIVGIAFAYALKLTTFFFSRLNGHDLPVLLRKSRIWERAYRMNVAHTYRYIRSIARNDDPQKRPAATDACMIRTMQELAEYHFGNSGESSKEDGNMNGLYEFHHGKI</sequence>
<keyword evidence="1" id="KW-0812">Transmembrane</keyword>
<proteinExistence type="predicted"/>
<gene>
    <name evidence="2" type="ORF">A5CBH24_18310</name>
</gene>
<name>A0A4Y1WWM9_9BACT</name>
<dbReference type="Proteomes" id="UP000318946">
    <property type="component" value="Chromosome"/>
</dbReference>
<dbReference type="OrthoDB" id="1003095at2"/>
<reference evidence="3" key="1">
    <citation type="submission" date="2019-06" db="EMBL/GenBank/DDBJ databases">
        <title>Alistipes onderdonkii subsp. vulgaris subsp. nov., Alistipes dispar sp. nov. and Alistipes communis sp. nov., isolated from human faeces, and creation of Alistipes onderdonkii subsp. onderdonkii subsp. nov.</title>
        <authorList>
            <person name="Sakamoto M."/>
            <person name="Ikeyama N."/>
            <person name="Ogata Y."/>
            <person name="Suda W."/>
            <person name="Iino T."/>
            <person name="Hattori M."/>
            <person name="Ohkuma M."/>
        </authorList>
    </citation>
    <scope>NUCLEOTIDE SEQUENCE [LARGE SCALE GENOMIC DNA]</scope>
    <source>
        <strain evidence="3">5CBH24</strain>
    </source>
</reference>
<dbReference type="RefSeq" id="WP_141412942.1">
    <property type="nucleotide sequence ID" value="NZ_AP019735.1"/>
</dbReference>
<feature type="transmembrane region" description="Helical" evidence="1">
    <location>
        <begin position="6"/>
        <end position="28"/>
    </location>
</feature>
<accession>A0A4Y1WWM9</accession>
<evidence type="ECO:0000256" key="1">
    <source>
        <dbReference type="SAM" id="Phobius"/>
    </source>
</evidence>